<evidence type="ECO:0000259" key="22">
    <source>
        <dbReference type="PROSITE" id="PS50026"/>
    </source>
</evidence>
<keyword evidence="21" id="KW-0812">Transmembrane</keyword>
<dbReference type="InterPro" id="IPR043504">
    <property type="entry name" value="Peptidase_S1_PA_chymotrypsin"/>
</dbReference>
<feature type="transmembrane region" description="Helical" evidence="21">
    <location>
        <begin position="35"/>
        <end position="56"/>
    </location>
</feature>
<dbReference type="InterPro" id="IPR000742">
    <property type="entry name" value="EGF"/>
</dbReference>
<accession>A0A3B3R3X6</accession>
<proteinExistence type="predicted"/>
<keyword evidence="15" id="KW-0617">Plasminogen activation</keyword>
<dbReference type="GeneTree" id="ENSGT00940000164426"/>
<keyword evidence="26" id="KW-1185">Reference proteome</keyword>
<keyword evidence="12 20" id="KW-0720">Serine protease</keyword>
<evidence type="ECO:0000256" key="15">
    <source>
        <dbReference type="ARBA" id="ARBA00023202"/>
    </source>
</evidence>
<evidence type="ECO:0000256" key="9">
    <source>
        <dbReference type="ARBA" id="ARBA00022670"/>
    </source>
</evidence>
<dbReference type="InterPro" id="IPR001314">
    <property type="entry name" value="Peptidase_S1A"/>
</dbReference>
<evidence type="ECO:0000256" key="18">
    <source>
        <dbReference type="PROSITE-ProRule" id="PRU00076"/>
    </source>
</evidence>
<dbReference type="RefSeq" id="XP_023654080.1">
    <property type="nucleotide sequence ID" value="XM_023798312.2"/>
</dbReference>
<keyword evidence="10" id="KW-0732">Signal</keyword>
<evidence type="ECO:0000256" key="19">
    <source>
        <dbReference type="PROSITE-ProRule" id="PRU00121"/>
    </source>
</evidence>
<evidence type="ECO:0000256" key="14">
    <source>
        <dbReference type="ARBA" id="ARBA00023157"/>
    </source>
</evidence>
<feature type="disulfide bond" evidence="19">
    <location>
        <begin position="114"/>
        <end position="191"/>
    </location>
</feature>
<dbReference type="InterPro" id="IPR018114">
    <property type="entry name" value="TRYPSIN_HIS"/>
</dbReference>
<dbReference type="InterPro" id="IPR038178">
    <property type="entry name" value="Kringle_sf"/>
</dbReference>
<dbReference type="GO" id="GO:0005615">
    <property type="term" value="C:extracellular space"/>
    <property type="evidence" value="ECO:0007669"/>
    <property type="project" value="TreeGrafter"/>
</dbReference>
<dbReference type="EC" id="3.4.21.73" evidence="4"/>
<comment type="subcellular location">
    <subcellularLocation>
        <location evidence="3">Secreted</location>
        <location evidence="3">Extracellular space</location>
    </subcellularLocation>
</comment>
<dbReference type="PANTHER" id="PTHR24264">
    <property type="entry name" value="TRYPSIN-RELATED"/>
    <property type="match status" value="1"/>
</dbReference>
<evidence type="ECO:0000256" key="11">
    <source>
        <dbReference type="ARBA" id="ARBA00022801"/>
    </source>
</evidence>
<evidence type="ECO:0000256" key="21">
    <source>
        <dbReference type="SAM" id="Phobius"/>
    </source>
</evidence>
<dbReference type="PRINTS" id="PR00018">
    <property type="entry name" value="KRINGLE"/>
</dbReference>
<keyword evidence="14 18" id="KW-1015">Disulfide bond</keyword>
<dbReference type="SMART" id="SM00130">
    <property type="entry name" value="KR"/>
    <property type="match status" value="1"/>
</dbReference>
<dbReference type="PROSITE" id="PS50026">
    <property type="entry name" value="EGF_3"/>
    <property type="match status" value="1"/>
</dbReference>
<dbReference type="GO" id="GO:1901701">
    <property type="term" value="P:cellular response to oxygen-containing compound"/>
    <property type="evidence" value="ECO:0007669"/>
    <property type="project" value="UniProtKB-ARBA"/>
</dbReference>
<feature type="domain" description="Kringle" evidence="23">
    <location>
        <begin position="113"/>
        <end position="191"/>
    </location>
</feature>
<evidence type="ECO:0000259" key="24">
    <source>
        <dbReference type="PROSITE" id="PS50240"/>
    </source>
</evidence>
<comment type="caution">
    <text evidence="18">Lacks conserved residue(s) required for the propagation of feature annotation.</text>
</comment>
<evidence type="ECO:0000256" key="5">
    <source>
        <dbReference type="ARBA" id="ARBA00019414"/>
    </source>
</evidence>
<dbReference type="PROSITE" id="PS50240">
    <property type="entry name" value="TRYPSIN_DOM"/>
    <property type="match status" value="1"/>
</dbReference>
<dbReference type="SUPFAM" id="SSF50494">
    <property type="entry name" value="Trypsin-like serine proteases"/>
    <property type="match status" value="1"/>
</dbReference>
<reference evidence="25" key="2">
    <citation type="submission" date="2025-09" db="UniProtKB">
        <authorList>
            <consortium name="Ensembl"/>
        </authorList>
    </citation>
    <scope>IDENTIFICATION</scope>
</reference>
<dbReference type="InterPro" id="IPR009003">
    <property type="entry name" value="Peptidase_S1_PA"/>
</dbReference>
<dbReference type="GeneID" id="111836766"/>
<dbReference type="InterPro" id="IPR050127">
    <property type="entry name" value="Serine_Proteases_S1"/>
</dbReference>
<dbReference type="GO" id="GO:0033628">
    <property type="term" value="P:regulation of cell adhesion mediated by integrin"/>
    <property type="evidence" value="ECO:0007669"/>
    <property type="project" value="TreeGrafter"/>
</dbReference>
<dbReference type="STRING" id="1676925.ENSPKIP00000012391"/>
<protein>
    <recommendedName>
        <fullName evidence="5">Urokinase-type plasminogen activator</fullName>
        <ecNumber evidence="17">3.4.21.4</ecNumber>
        <ecNumber evidence="4">3.4.21.73</ecNumber>
    </recommendedName>
</protein>
<dbReference type="Proteomes" id="UP000261540">
    <property type="component" value="Unplaced"/>
</dbReference>
<evidence type="ECO:0000256" key="20">
    <source>
        <dbReference type="RuleBase" id="RU363034"/>
    </source>
</evidence>
<dbReference type="FunFam" id="2.40.10.10:FF:000003">
    <property type="entry name" value="Transmembrane serine protease 3"/>
    <property type="match status" value="1"/>
</dbReference>
<dbReference type="PROSITE" id="PS00021">
    <property type="entry name" value="KRINGLE_1"/>
    <property type="match status" value="1"/>
</dbReference>
<dbReference type="EC" id="3.4.21.4" evidence="17"/>
<dbReference type="PROSITE" id="PS50070">
    <property type="entry name" value="KRINGLE_2"/>
    <property type="match status" value="1"/>
</dbReference>
<keyword evidence="11 20" id="KW-0378">Hydrolase</keyword>
<dbReference type="GO" id="GO:0033993">
    <property type="term" value="P:response to lipid"/>
    <property type="evidence" value="ECO:0007669"/>
    <property type="project" value="UniProtKB-ARBA"/>
</dbReference>
<dbReference type="Pfam" id="PF00089">
    <property type="entry name" value="Trypsin"/>
    <property type="match status" value="1"/>
</dbReference>
<dbReference type="Gene3D" id="2.40.10.10">
    <property type="entry name" value="Trypsin-like serine proteases"/>
    <property type="match status" value="2"/>
</dbReference>
<evidence type="ECO:0000256" key="4">
    <source>
        <dbReference type="ARBA" id="ARBA00013183"/>
    </source>
</evidence>
<dbReference type="PRINTS" id="PR00722">
    <property type="entry name" value="CHYMOTRYPSIN"/>
</dbReference>
<evidence type="ECO:0000313" key="25">
    <source>
        <dbReference type="Ensembl" id="ENSPKIP00000012391.1"/>
    </source>
</evidence>
<comment type="function">
    <text evidence="2">Specifically cleaves the zymogen plasminogen to form the active enzyme plasmin.</text>
</comment>
<keyword evidence="13" id="KW-0865">Zymogen</keyword>
<keyword evidence="7 18" id="KW-0245">EGF-like domain</keyword>
<feature type="domain" description="Peptidase S1" evidence="24">
    <location>
        <begin position="210"/>
        <end position="457"/>
    </location>
</feature>
<comment type="catalytic activity">
    <reaction evidence="1">
        <text>Specific cleavage of Arg-|-Val bond in plasminogen to form plasmin.</text>
        <dbReference type="EC" id="3.4.21.73"/>
    </reaction>
</comment>
<dbReference type="OrthoDB" id="9406323at2759"/>
<organism evidence="25 26">
    <name type="scientific">Paramormyrops kingsleyae</name>
    <dbReference type="NCBI Taxonomy" id="1676925"/>
    <lineage>
        <taxon>Eukaryota</taxon>
        <taxon>Metazoa</taxon>
        <taxon>Chordata</taxon>
        <taxon>Craniata</taxon>
        <taxon>Vertebrata</taxon>
        <taxon>Euteleostomi</taxon>
        <taxon>Actinopterygii</taxon>
        <taxon>Neopterygii</taxon>
        <taxon>Teleostei</taxon>
        <taxon>Osteoglossocephala</taxon>
        <taxon>Osteoglossomorpha</taxon>
        <taxon>Osteoglossiformes</taxon>
        <taxon>Mormyridae</taxon>
        <taxon>Paramormyrops</taxon>
    </lineage>
</organism>
<dbReference type="CDD" id="cd00108">
    <property type="entry name" value="KR"/>
    <property type="match status" value="1"/>
</dbReference>
<dbReference type="CDD" id="cd00190">
    <property type="entry name" value="Tryp_SPc"/>
    <property type="match status" value="1"/>
</dbReference>
<dbReference type="GO" id="GO:0004252">
    <property type="term" value="F:serine-type endopeptidase activity"/>
    <property type="evidence" value="ECO:0007669"/>
    <property type="project" value="UniProtKB-EC"/>
</dbReference>
<dbReference type="PANTHER" id="PTHR24264:SF38">
    <property type="entry name" value="UROKINASE-TYPE PLASMINOGEN ACTIVATOR"/>
    <property type="match status" value="1"/>
</dbReference>
<evidence type="ECO:0000259" key="23">
    <source>
        <dbReference type="PROSITE" id="PS50070"/>
    </source>
</evidence>
<dbReference type="PROSITE" id="PS00135">
    <property type="entry name" value="TRYPSIN_SER"/>
    <property type="match status" value="1"/>
</dbReference>
<dbReference type="SMART" id="SM00020">
    <property type="entry name" value="Tryp_SPc"/>
    <property type="match status" value="1"/>
</dbReference>
<dbReference type="InterPro" id="IPR033116">
    <property type="entry name" value="TRYPSIN_SER"/>
</dbReference>
<dbReference type="KEGG" id="pki:111836766"/>
<dbReference type="PROSITE" id="PS01186">
    <property type="entry name" value="EGF_2"/>
    <property type="match status" value="1"/>
</dbReference>
<evidence type="ECO:0000256" key="1">
    <source>
        <dbReference type="ARBA" id="ARBA00000942"/>
    </source>
</evidence>
<evidence type="ECO:0000256" key="10">
    <source>
        <dbReference type="ARBA" id="ARBA00022729"/>
    </source>
</evidence>
<evidence type="ECO:0000256" key="2">
    <source>
        <dbReference type="ARBA" id="ARBA00004018"/>
    </source>
</evidence>
<dbReference type="PROSITE" id="PS00022">
    <property type="entry name" value="EGF_1"/>
    <property type="match status" value="1"/>
</dbReference>
<dbReference type="InterPro" id="IPR018056">
    <property type="entry name" value="Kringle_CS"/>
</dbReference>
<keyword evidence="6" id="KW-0964">Secreted</keyword>
<sequence length="459" mass="51527">MKTSTKHHADFISDLLYSYVIFLRKTRRIFKMLKLLLFLTANVEVIFGAKMSLLTLTRPGFLMHSAEVSGLSSTCLNGGTSISIPYLFSKRRTICICPRGYSGRNCEIEESANCFIGNGHQYRGRVAISGSGQKCLGWNYEYNQQILGVDALILGLWSHNYCRNPDHRERPWCHVKQGHQIVQEFCDIPHCGTPADAPACGQRPQSLMKIVGGTVTTAQSQPWIASIFWRRQAKKHVFLCGGNLISRCWVLTAAHCFSDRPLNTRHLSVFLGKDALNETSLGKEQKFNVEQIIIHPGFDNSDGSYDNDIALLKITTNSRTCAKETDSVRTVCLPPAHLMLRPGDSCYIAGYGKEREGLWHNSQYLREAKVNILPQEVCTSRNYYGNLVTKNMFCAGSPDWKVDSCKGDSGGPLVCDRDGRLYLFGIVSWGEGCSREFRPGVYTRVPNYNKWITENVGLP</sequence>
<evidence type="ECO:0000313" key="26">
    <source>
        <dbReference type="Proteomes" id="UP000261540"/>
    </source>
</evidence>
<dbReference type="InterPro" id="IPR001254">
    <property type="entry name" value="Trypsin_dom"/>
</dbReference>
<name>A0A3B3R3X6_9TELE</name>
<dbReference type="SUPFAM" id="SSF57440">
    <property type="entry name" value="Kringle-like"/>
    <property type="match status" value="1"/>
</dbReference>
<dbReference type="AlphaFoldDB" id="A0A3B3R3X6"/>
<keyword evidence="8 19" id="KW-0420">Kringle</keyword>
<feature type="domain" description="EGF-like" evidence="22">
    <location>
        <begin position="64"/>
        <end position="107"/>
    </location>
</feature>
<dbReference type="Gene3D" id="2.40.20.10">
    <property type="entry name" value="Plasminogen Kringle 4"/>
    <property type="match status" value="1"/>
</dbReference>
<feature type="disulfide bond" evidence="18">
    <location>
        <begin position="97"/>
        <end position="106"/>
    </location>
</feature>
<keyword evidence="9 20" id="KW-0645">Protease</keyword>
<evidence type="ECO:0000256" key="13">
    <source>
        <dbReference type="ARBA" id="ARBA00023145"/>
    </source>
</evidence>
<reference evidence="25" key="1">
    <citation type="submission" date="2025-08" db="UniProtKB">
        <authorList>
            <consortium name="Ensembl"/>
        </authorList>
    </citation>
    <scope>IDENTIFICATION</scope>
</reference>
<dbReference type="PROSITE" id="PS00134">
    <property type="entry name" value="TRYPSIN_HIS"/>
    <property type="match status" value="1"/>
</dbReference>
<evidence type="ECO:0000256" key="16">
    <source>
        <dbReference type="ARBA" id="ARBA00036320"/>
    </source>
</evidence>
<evidence type="ECO:0000256" key="12">
    <source>
        <dbReference type="ARBA" id="ARBA00022825"/>
    </source>
</evidence>
<dbReference type="Pfam" id="PF00051">
    <property type="entry name" value="Kringle"/>
    <property type="match status" value="1"/>
</dbReference>
<dbReference type="FunFam" id="2.40.20.10:FF:000001">
    <property type="entry name" value="Urokinase-type plasminogen activator"/>
    <property type="match status" value="1"/>
</dbReference>
<comment type="catalytic activity">
    <reaction evidence="16">
        <text>Preferential cleavage: Arg-|-Xaa, Lys-|-Xaa.</text>
        <dbReference type="EC" id="3.4.21.4"/>
    </reaction>
</comment>
<evidence type="ECO:0000256" key="6">
    <source>
        <dbReference type="ARBA" id="ARBA00022525"/>
    </source>
</evidence>
<evidence type="ECO:0000256" key="8">
    <source>
        <dbReference type="ARBA" id="ARBA00022572"/>
    </source>
</evidence>
<dbReference type="GO" id="GO:0031639">
    <property type="term" value="P:plasminogen activation"/>
    <property type="evidence" value="ECO:0007669"/>
    <property type="project" value="TreeGrafter"/>
</dbReference>
<keyword evidence="21" id="KW-1133">Transmembrane helix</keyword>
<keyword evidence="21" id="KW-0472">Membrane</keyword>
<dbReference type="InterPro" id="IPR000001">
    <property type="entry name" value="Kringle"/>
</dbReference>
<evidence type="ECO:0000256" key="17">
    <source>
        <dbReference type="ARBA" id="ARBA00038868"/>
    </source>
</evidence>
<evidence type="ECO:0000256" key="7">
    <source>
        <dbReference type="ARBA" id="ARBA00022536"/>
    </source>
</evidence>
<dbReference type="InterPro" id="IPR013806">
    <property type="entry name" value="Kringle-like"/>
</dbReference>
<dbReference type="Ensembl" id="ENSPKIT00000036786.1">
    <property type="protein sequence ID" value="ENSPKIP00000012391.1"/>
    <property type="gene ID" value="ENSPKIG00000000202.1"/>
</dbReference>
<dbReference type="Gene3D" id="2.10.25.10">
    <property type="entry name" value="Laminin"/>
    <property type="match status" value="1"/>
</dbReference>
<evidence type="ECO:0000256" key="3">
    <source>
        <dbReference type="ARBA" id="ARBA00004239"/>
    </source>
</evidence>